<dbReference type="InterPro" id="IPR000792">
    <property type="entry name" value="Tscrpt_reg_LuxR_C"/>
</dbReference>
<dbReference type="Pfam" id="PF00072">
    <property type="entry name" value="Response_reg"/>
    <property type="match status" value="1"/>
</dbReference>
<dbReference type="PRINTS" id="PR00038">
    <property type="entry name" value="HTHLUXR"/>
</dbReference>
<keyword evidence="7" id="KW-1185">Reference proteome</keyword>
<dbReference type="SUPFAM" id="SSF52172">
    <property type="entry name" value="CheY-like"/>
    <property type="match status" value="1"/>
</dbReference>
<dbReference type="InterPro" id="IPR016032">
    <property type="entry name" value="Sig_transdc_resp-reg_C-effctor"/>
</dbReference>
<dbReference type="Gene3D" id="3.40.50.2300">
    <property type="match status" value="1"/>
</dbReference>
<keyword evidence="2" id="KW-0238">DNA-binding</keyword>
<dbReference type="CDD" id="cd17535">
    <property type="entry name" value="REC_NarL-like"/>
    <property type="match status" value="1"/>
</dbReference>
<organism evidence="6 7">
    <name type="scientific">Burkholderia paludis</name>
    <dbReference type="NCBI Taxonomy" id="1506587"/>
    <lineage>
        <taxon>Bacteria</taxon>
        <taxon>Pseudomonadati</taxon>
        <taxon>Pseudomonadota</taxon>
        <taxon>Betaproteobacteria</taxon>
        <taxon>Burkholderiales</taxon>
        <taxon>Burkholderiaceae</taxon>
        <taxon>Burkholderia</taxon>
        <taxon>Burkholderia cepacia complex</taxon>
    </lineage>
</organism>
<reference evidence="6 7" key="1">
    <citation type="submission" date="2019-09" db="EMBL/GenBank/DDBJ databases">
        <authorList>
            <person name="Depoorter E."/>
        </authorList>
    </citation>
    <scope>NUCLEOTIDE SEQUENCE [LARGE SCALE GENOMIC DNA]</scope>
    <source>
        <strain evidence="6">LMG 30113</strain>
    </source>
</reference>
<evidence type="ECO:0000259" key="4">
    <source>
        <dbReference type="PROSITE" id="PS50043"/>
    </source>
</evidence>
<protein>
    <submittedName>
        <fullName evidence="6">LuxR family transcriptional regulator</fullName>
    </submittedName>
</protein>
<dbReference type="EMBL" id="CABVQD010000016">
    <property type="protein sequence ID" value="VWB95254.1"/>
    <property type="molecule type" value="Genomic_DNA"/>
</dbReference>
<feature type="modified residue" description="4-aspartylphosphate" evidence="3">
    <location>
        <position position="70"/>
    </location>
</feature>
<sequence>MSNDDLSSVLTSFHRLMKILIVDDHPILRAGVAKLLQQAGENMVVIQSSSADEAMRLLDQHLDLDVVLLDLTLKGIDGREAIAEFGKIRPELPIVVLSASESLRDVRDAFAHGALGYVPKTSGLQTLLAAIKMALDGERYVPPVILDHQVLQDSSMVRGQPSARMTVSLTQRQIEVLRYVADGVPNKVIADKMSLSEKTVKAHITSIFRALNVINRTQAAAAGRKAGLI</sequence>
<dbReference type="SMART" id="SM00421">
    <property type="entry name" value="HTH_LUXR"/>
    <property type="match status" value="1"/>
</dbReference>
<feature type="domain" description="Response regulatory" evidence="5">
    <location>
        <begin position="18"/>
        <end position="135"/>
    </location>
</feature>
<accession>A0A6J5DI04</accession>
<feature type="domain" description="HTH luxR-type" evidence="4">
    <location>
        <begin position="162"/>
        <end position="227"/>
    </location>
</feature>
<dbReference type="InterPro" id="IPR011006">
    <property type="entry name" value="CheY-like_superfamily"/>
</dbReference>
<dbReference type="AlphaFoldDB" id="A0A6J5DI04"/>
<dbReference type="SMART" id="SM00448">
    <property type="entry name" value="REC"/>
    <property type="match status" value="1"/>
</dbReference>
<evidence type="ECO:0000313" key="7">
    <source>
        <dbReference type="Proteomes" id="UP000494330"/>
    </source>
</evidence>
<dbReference type="CDD" id="cd06170">
    <property type="entry name" value="LuxR_C_like"/>
    <property type="match status" value="1"/>
</dbReference>
<dbReference type="PROSITE" id="PS50110">
    <property type="entry name" value="RESPONSE_REGULATORY"/>
    <property type="match status" value="1"/>
</dbReference>
<evidence type="ECO:0000256" key="1">
    <source>
        <dbReference type="ARBA" id="ARBA00022553"/>
    </source>
</evidence>
<keyword evidence="1 3" id="KW-0597">Phosphoprotein</keyword>
<dbReference type="PROSITE" id="PS50043">
    <property type="entry name" value="HTH_LUXR_2"/>
    <property type="match status" value="1"/>
</dbReference>
<dbReference type="PANTHER" id="PTHR45566">
    <property type="entry name" value="HTH-TYPE TRANSCRIPTIONAL REGULATOR YHJB-RELATED"/>
    <property type="match status" value="1"/>
</dbReference>
<proteinExistence type="predicted"/>
<evidence type="ECO:0000313" key="6">
    <source>
        <dbReference type="EMBL" id="VWB95254.1"/>
    </source>
</evidence>
<dbReference type="InterPro" id="IPR051015">
    <property type="entry name" value="EvgA-like"/>
</dbReference>
<dbReference type="InterPro" id="IPR001789">
    <property type="entry name" value="Sig_transdc_resp-reg_receiver"/>
</dbReference>
<dbReference type="GO" id="GO:0000160">
    <property type="term" value="P:phosphorelay signal transduction system"/>
    <property type="evidence" value="ECO:0007669"/>
    <property type="project" value="InterPro"/>
</dbReference>
<dbReference type="PANTHER" id="PTHR45566:SF1">
    <property type="entry name" value="HTH-TYPE TRANSCRIPTIONAL REGULATOR YHJB-RELATED"/>
    <property type="match status" value="1"/>
</dbReference>
<evidence type="ECO:0000259" key="5">
    <source>
        <dbReference type="PROSITE" id="PS50110"/>
    </source>
</evidence>
<evidence type="ECO:0000256" key="2">
    <source>
        <dbReference type="ARBA" id="ARBA00023125"/>
    </source>
</evidence>
<name>A0A6J5DI04_9BURK</name>
<dbReference type="InterPro" id="IPR058245">
    <property type="entry name" value="NreC/VraR/RcsB-like_REC"/>
</dbReference>
<gene>
    <name evidence="6" type="ORF">BPA30113_04446</name>
</gene>
<dbReference type="Proteomes" id="UP000494330">
    <property type="component" value="Unassembled WGS sequence"/>
</dbReference>
<dbReference type="GO" id="GO:0006355">
    <property type="term" value="P:regulation of DNA-templated transcription"/>
    <property type="evidence" value="ECO:0007669"/>
    <property type="project" value="InterPro"/>
</dbReference>
<dbReference type="GO" id="GO:0003677">
    <property type="term" value="F:DNA binding"/>
    <property type="evidence" value="ECO:0007669"/>
    <property type="project" value="UniProtKB-KW"/>
</dbReference>
<evidence type="ECO:0000256" key="3">
    <source>
        <dbReference type="PROSITE-ProRule" id="PRU00169"/>
    </source>
</evidence>
<dbReference type="SUPFAM" id="SSF46894">
    <property type="entry name" value="C-terminal effector domain of the bipartite response regulators"/>
    <property type="match status" value="1"/>
</dbReference>
<dbReference type="Pfam" id="PF00196">
    <property type="entry name" value="GerE"/>
    <property type="match status" value="1"/>
</dbReference>